<keyword evidence="3 12" id="KW-0732">Signal</keyword>
<dbReference type="EMBL" id="AQIB01162319">
    <property type="status" value="NOT_ANNOTATED_CDS"/>
    <property type="molecule type" value="Genomic_DNA"/>
</dbReference>
<accession>A0A0D9R623</accession>
<feature type="chain" id="PRO_5002344862" description="Ig-like domain-containing protein" evidence="12">
    <location>
        <begin position="22"/>
        <end position="197"/>
    </location>
</feature>
<keyword evidence="9" id="KW-0393">Immunoglobulin domain</keyword>
<evidence type="ECO:0000259" key="14">
    <source>
        <dbReference type="SMART" id="SM00409"/>
    </source>
</evidence>
<dbReference type="AlphaFoldDB" id="A0A0D9R623"/>
<organism evidence="15 16">
    <name type="scientific">Chlorocebus sabaeus</name>
    <name type="common">Green monkey</name>
    <name type="synonym">Simia sabaea</name>
    <dbReference type="NCBI Taxonomy" id="60711"/>
    <lineage>
        <taxon>Eukaryota</taxon>
        <taxon>Metazoa</taxon>
        <taxon>Chordata</taxon>
        <taxon>Craniata</taxon>
        <taxon>Vertebrata</taxon>
        <taxon>Euteleostomi</taxon>
        <taxon>Mammalia</taxon>
        <taxon>Eutheria</taxon>
        <taxon>Euarchontoglires</taxon>
        <taxon>Primates</taxon>
        <taxon>Haplorrhini</taxon>
        <taxon>Catarrhini</taxon>
        <taxon>Cercopithecidae</taxon>
        <taxon>Cercopithecinae</taxon>
        <taxon>Chlorocebus</taxon>
    </lineage>
</organism>
<feature type="domain" description="Immunoglobulin V-set" evidence="13">
    <location>
        <begin position="105"/>
        <end position="180"/>
    </location>
</feature>
<dbReference type="Bgee" id="ENSCSAG00000007795">
    <property type="expression patterns" value="Expressed in blood"/>
</dbReference>
<dbReference type="SUPFAM" id="SSF48726">
    <property type="entry name" value="Immunoglobulin"/>
    <property type="match status" value="2"/>
</dbReference>
<name>A0A0D9R623_CHLSB</name>
<dbReference type="Proteomes" id="UP000029965">
    <property type="component" value="Chromosome 21"/>
</dbReference>
<sequence length="197" mass="21831">MGPGLLCWALLCLLGAGPVEPGVTQSPTHLIKTRGQQVILRCSPISGHSSVSWYQQSLGQGPQFIFEHYEKEERGRGNFPGRFSGPGNADVTQTPKFQLLKTGQSLTLQCAQDMNYNYMFWYRQDPGVGLRRIHYSVAAGITDKGEVPNGYNVSRLNREDFPLRLESAALSQTSVYFCASSDITVLHGRLLSAHKVR</sequence>
<dbReference type="Gene3D" id="2.60.40.10">
    <property type="entry name" value="Immunoglobulins"/>
    <property type="match status" value="2"/>
</dbReference>
<dbReference type="SMART" id="SM00409">
    <property type="entry name" value="IG"/>
    <property type="match status" value="2"/>
</dbReference>
<protein>
    <recommendedName>
        <fullName evidence="17">Ig-like domain-containing protein</fullName>
    </recommendedName>
</protein>
<dbReference type="InterPro" id="IPR013106">
    <property type="entry name" value="Ig_V-set"/>
</dbReference>
<dbReference type="PANTHER" id="PTHR23268">
    <property type="entry name" value="T-CELL RECEPTOR BETA CHAIN"/>
    <property type="match status" value="1"/>
</dbReference>
<dbReference type="GO" id="GO:0005886">
    <property type="term" value="C:plasma membrane"/>
    <property type="evidence" value="ECO:0007669"/>
    <property type="project" value="UniProtKB-SubCell"/>
</dbReference>
<evidence type="ECO:0000256" key="3">
    <source>
        <dbReference type="ARBA" id="ARBA00022729"/>
    </source>
</evidence>
<evidence type="ECO:0000256" key="7">
    <source>
        <dbReference type="ARBA" id="ARBA00023157"/>
    </source>
</evidence>
<dbReference type="GO" id="GO:0002376">
    <property type="term" value="P:immune system process"/>
    <property type="evidence" value="ECO:0007669"/>
    <property type="project" value="UniProtKB-KW"/>
</dbReference>
<evidence type="ECO:0000256" key="2">
    <source>
        <dbReference type="ARBA" id="ARBA00022475"/>
    </source>
</evidence>
<dbReference type="eggNOG" id="ENOG502RU49">
    <property type="taxonomic scope" value="Eukaryota"/>
</dbReference>
<keyword evidence="2" id="KW-1003">Cell membrane</keyword>
<evidence type="ECO:0000313" key="15">
    <source>
        <dbReference type="Ensembl" id="ENSCSAP00000004062.1"/>
    </source>
</evidence>
<evidence type="ECO:0000256" key="4">
    <source>
        <dbReference type="ARBA" id="ARBA00022859"/>
    </source>
</evidence>
<evidence type="ECO:0000256" key="1">
    <source>
        <dbReference type="ARBA" id="ARBA00004236"/>
    </source>
</evidence>
<evidence type="ECO:0000313" key="16">
    <source>
        <dbReference type="Proteomes" id="UP000029965"/>
    </source>
</evidence>
<reference evidence="15" key="2">
    <citation type="submission" date="2025-08" db="UniProtKB">
        <authorList>
            <consortium name="Ensembl"/>
        </authorList>
    </citation>
    <scope>IDENTIFICATION</scope>
</reference>
<keyword evidence="16" id="KW-1185">Reference proteome</keyword>
<feature type="signal peptide" evidence="12">
    <location>
        <begin position="1"/>
        <end position="21"/>
    </location>
</feature>
<dbReference type="CDD" id="cd00099">
    <property type="entry name" value="IgV"/>
    <property type="match status" value="1"/>
</dbReference>
<feature type="domain" description="Immunoglobulin" evidence="14">
    <location>
        <begin position="27"/>
        <end position="94"/>
    </location>
</feature>
<dbReference type="Ensembl" id="ENSCSAT00000005843.1">
    <property type="protein sequence ID" value="ENSCSAP00000004062.1"/>
    <property type="gene ID" value="ENSCSAG00000007795.1"/>
</dbReference>
<keyword evidence="7" id="KW-1015">Disulfide bond</keyword>
<evidence type="ECO:0000256" key="8">
    <source>
        <dbReference type="ARBA" id="ARBA00023170"/>
    </source>
</evidence>
<evidence type="ECO:0000256" key="5">
    <source>
        <dbReference type="ARBA" id="ARBA00023130"/>
    </source>
</evidence>
<keyword evidence="11" id="KW-1279">T cell receptor</keyword>
<dbReference type="PANTHER" id="PTHR23268:SF19">
    <property type="entry name" value="T CELL RECEPTOR BETA VARIABLE 6-2-RELATED"/>
    <property type="match status" value="1"/>
</dbReference>
<dbReference type="SMART" id="SM00406">
    <property type="entry name" value="IGv"/>
    <property type="match status" value="1"/>
</dbReference>
<dbReference type="GeneTree" id="ENSGT00940000154542"/>
<keyword evidence="5" id="KW-1064">Adaptive immunity</keyword>
<keyword evidence="4" id="KW-0391">Immunity</keyword>
<proteinExistence type="predicted"/>
<dbReference type="GO" id="GO:0007166">
    <property type="term" value="P:cell surface receptor signaling pathway"/>
    <property type="evidence" value="ECO:0007669"/>
    <property type="project" value="TreeGrafter"/>
</dbReference>
<evidence type="ECO:0000259" key="13">
    <source>
        <dbReference type="SMART" id="SM00406"/>
    </source>
</evidence>
<keyword evidence="8" id="KW-0675">Receptor</keyword>
<dbReference type="InterPro" id="IPR050413">
    <property type="entry name" value="TCR_beta_variable"/>
</dbReference>
<dbReference type="Pfam" id="PF07686">
    <property type="entry name" value="V-set"/>
    <property type="match status" value="2"/>
</dbReference>
<reference evidence="15" key="3">
    <citation type="submission" date="2025-09" db="UniProtKB">
        <authorList>
            <consortium name="Ensembl"/>
        </authorList>
    </citation>
    <scope>IDENTIFICATION</scope>
</reference>
<evidence type="ECO:0008006" key="17">
    <source>
        <dbReference type="Google" id="ProtNLM"/>
    </source>
</evidence>
<dbReference type="InterPro" id="IPR036179">
    <property type="entry name" value="Ig-like_dom_sf"/>
</dbReference>
<comment type="subunit">
    <text evidence="10">Alpha-beta TR is a heterodimer composed of an alpha and beta chain; disulfide-linked. The alpha-beta TR is associated with the transmembrane signaling CD3 coreceptor proteins to form the TR-CD3 (TcR or TCR). The assembly of alpha-beta TR heterodimers with CD3 occurs in the endoplasmic reticulum where a single alpha-beta TR heterodimer associates with one CD3D-CD3E heterodimer, one CD3G-CD3E heterodimer and one CD247 homodimer forming a stable octameric structure. CD3D-CD3E and CD3G-CD3E heterodimers preferentially associate with TR alpha and TR beta chains, respectively. The association of the CD247 homodimer is the last step of TcR assembly in the endoplasmic reticulum and is required for transport to the cell surface.</text>
</comment>
<dbReference type="InterPro" id="IPR003599">
    <property type="entry name" value="Ig_sub"/>
</dbReference>
<feature type="domain" description="Immunoglobulin" evidence="14">
    <location>
        <begin position="95"/>
        <end position="194"/>
    </location>
</feature>
<keyword evidence="6" id="KW-0472">Membrane</keyword>
<dbReference type="InterPro" id="IPR013783">
    <property type="entry name" value="Ig-like_fold"/>
</dbReference>
<evidence type="ECO:0000256" key="9">
    <source>
        <dbReference type="ARBA" id="ARBA00023319"/>
    </source>
</evidence>
<evidence type="ECO:0000256" key="6">
    <source>
        <dbReference type="ARBA" id="ARBA00023136"/>
    </source>
</evidence>
<evidence type="ECO:0000256" key="11">
    <source>
        <dbReference type="ARBA" id="ARBA00043266"/>
    </source>
</evidence>
<comment type="subcellular location">
    <subcellularLocation>
        <location evidence="1">Cell membrane</location>
    </subcellularLocation>
</comment>
<evidence type="ECO:0000256" key="10">
    <source>
        <dbReference type="ARBA" id="ARBA00038651"/>
    </source>
</evidence>
<evidence type="ECO:0000256" key="12">
    <source>
        <dbReference type="SAM" id="SignalP"/>
    </source>
</evidence>
<reference evidence="15 16" key="1">
    <citation type="submission" date="2014-03" db="EMBL/GenBank/DDBJ databases">
        <authorList>
            <person name="Warren W."/>
            <person name="Wilson R.K."/>
        </authorList>
    </citation>
    <scope>NUCLEOTIDE SEQUENCE</scope>
</reference>